<organism evidence="1 2">
    <name type="scientific">Thioclava kandeliae</name>
    <dbReference type="NCBI Taxonomy" id="3070818"/>
    <lineage>
        <taxon>Bacteria</taxon>
        <taxon>Pseudomonadati</taxon>
        <taxon>Pseudomonadota</taxon>
        <taxon>Alphaproteobacteria</taxon>
        <taxon>Rhodobacterales</taxon>
        <taxon>Paracoccaceae</taxon>
        <taxon>Thioclava</taxon>
    </lineage>
</organism>
<reference evidence="1 2" key="2">
    <citation type="submission" date="2024-06" db="EMBL/GenBank/DDBJ databases">
        <title>Thioclava kandeliae sp. nov. from a rhizosphere soil sample of Kandelia candel in a mangrove.</title>
        <authorList>
            <person name="Mu T."/>
        </authorList>
    </citation>
    <scope>NUCLEOTIDE SEQUENCE [LARGE SCALE GENOMIC DNA]</scope>
    <source>
        <strain evidence="1 2">CPCC 100088</strain>
    </source>
</reference>
<evidence type="ECO:0000313" key="2">
    <source>
        <dbReference type="Proteomes" id="UP001438953"/>
    </source>
</evidence>
<sequence length="324" mass="36216">MTDVTIAAPEPFALLPQMRTPDGKARRIGVEIEFSGLDEARTAKLAAEFFGGEAHQTDGADWDVRGSRIGDLEIYLDIALRKTLSGPLRDLGMKIGREVVPVEIVTQPLKLDQMAELSEFMSMLREHGALGSEASAVYGFGIHFNPAIAGPDQVVRPLLAYALLEPWMRRALPIETTRQALPFTDRYPEKLVRHLVELGMDASLPDVVRAYREATLSRNHGLDMLPVFVELHPEIIAATDGKGGTVKPRPAFHFRLPDCRISDPDWSLDYEWRRWWLVETVAGNDAVMRRLCRDWEKEHSGMNFLGLGWPERVGAILRGAGLIA</sequence>
<dbReference type="RefSeq" id="WP_350938437.1">
    <property type="nucleotide sequence ID" value="NZ_JAYWLC010000015.1"/>
</dbReference>
<proteinExistence type="predicted"/>
<dbReference type="InterPro" id="IPR022025">
    <property type="entry name" value="Amidoligase_2"/>
</dbReference>
<name>A0ABV1SKL0_9RHOB</name>
<evidence type="ECO:0000313" key="1">
    <source>
        <dbReference type="EMBL" id="MER5173166.1"/>
    </source>
</evidence>
<dbReference type="Proteomes" id="UP001438953">
    <property type="component" value="Unassembled WGS sequence"/>
</dbReference>
<protein>
    <submittedName>
        <fullName evidence="1">Amidoligase family protein</fullName>
    </submittedName>
</protein>
<keyword evidence="2" id="KW-1185">Reference proteome</keyword>
<accession>A0ABV1SKL0</accession>
<comment type="caution">
    <text evidence="1">The sequence shown here is derived from an EMBL/GenBank/DDBJ whole genome shotgun (WGS) entry which is preliminary data.</text>
</comment>
<gene>
    <name evidence="1" type="ORF">VSX56_15460</name>
</gene>
<dbReference type="Pfam" id="PF12224">
    <property type="entry name" value="Amidoligase_2"/>
    <property type="match status" value="1"/>
</dbReference>
<dbReference type="EMBL" id="JAYWLC010000015">
    <property type="protein sequence ID" value="MER5173166.1"/>
    <property type="molecule type" value="Genomic_DNA"/>
</dbReference>
<reference evidence="1 2" key="1">
    <citation type="submission" date="2024-01" db="EMBL/GenBank/DDBJ databases">
        <authorList>
            <person name="Deng Y."/>
            <person name="Su J."/>
        </authorList>
    </citation>
    <scope>NUCLEOTIDE SEQUENCE [LARGE SCALE GENOMIC DNA]</scope>
    <source>
        <strain evidence="1 2">CPCC 100088</strain>
    </source>
</reference>